<sequence length="122" mass="13654">MVPDEWPIWGFGASRELAGSRNWVLGWGGVMPMRAPAVAVRVDCKAYPDLPKFLEALKKLANTPVKTRLNDIPLSELEGCGRYPPFQEMKDMLWRTGGCRTEHVAGRATERPLTASSYWYAG</sequence>
<dbReference type="STRING" id="65489.A0A0D3G8S3"/>
<accession>A0A0D3G8S3</accession>
<evidence type="ECO:0000313" key="2">
    <source>
        <dbReference type="Proteomes" id="UP000026960"/>
    </source>
</evidence>
<reference evidence="1" key="1">
    <citation type="journal article" date="2009" name="Rice">
        <title>De Novo Next Generation Sequencing of Plant Genomes.</title>
        <authorList>
            <person name="Rounsley S."/>
            <person name="Marri P.R."/>
            <person name="Yu Y."/>
            <person name="He R."/>
            <person name="Sisneros N."/>
            <person name="Goicoechea J.L."/>
            <person name="Lee S.J."/>
            <person name="Angelova A."/>
            <person name="Kudrna D."/>
            <person name="Luo M."/>
            <person name="Affourtit J."/>
            <person name="Desany B."/>
            <person name="Knight J."/>
            <person name="Niazi F."/>
            <person name="Egholm M."/>
            <person name="Wing R.A."/>
        </authorList>
    </citation>
    <scope>NUCLEOTIDE SEQUENCE [LARGE SCALE GENOMIC DNA]</scope>
    <source>
        <strain evidence="1">cv. IRGC 105608</strain>
    </source>
</reference>
<dbReference type="Proteomes" id="UP000026960">
    <property type="component" value="Chromosome 5"/>
</dbReference>
<evidence type="ECO:0000313" key="1">
    <source>
        <dbReference type="EnsemblPlants" id="OBART05G19720.1"/>
    </source>
</evidence>
<dbReference type="Gramene" id="OBART05G19720.1">
    <property type="protein sequence ID" value="OBART05G19720.1"/>
    <property type="gene ID" value="OBART05G19720"/>
</dbReference>
<dbReference type="HOGENOM" id="CLU_2030277_0_0_1"/>
<name>A0A0D3G8S3_9ORYZ</name>
<dbReference type="EnsemblPlants" id="OBART05G19720.1">
    <property type="protein sequence ID" value="OBART05G19720.1"/>
    <property type="gene ID" value="OBART05G19720"/>
</dbReference>
<protein>
    <submittedName>
        <fullName evidence="1">Uncharacterized protein</fullName>
    </submittedName>
</protein>
<dbReference type="AlphaFoldDB" id="A0A0D3G8S3"/>
<dbReference type="PaxDb" id="65489-OBART05G19720.1"/>
<proteinExistence type="predicted"/>
<organism evidence="1">
    <name type="scientific">Oryza barthii</name>
    <dbReference type="NCBI Taxonomy" id="65489"/>
    <lineage>
        <taxon>Eukaryota</taxon>
        <taxon>Viridiplantae</taxon>
        <taxon>Streptophyta</taxon>
        <taxon>Embryophyta</taxon>
        <taxon>Tracheophyta</taxon>
        <taxon>Spermatophyta</taxon>
        <taxon>Magnoliopsida</taxon>
        <taxon>Liliopsida</taxon>
        <taxon>Poales</taxon>
        <taxon>Poaceae</taxon>
        <taxon>BOP clade</taxon>
        <taxon>Oryzoideae</taxon>
        <taxon>Oryzeae</taxon>
        <taxon>Oryzinae</taxon>
        <taxon>Oryza</taxon>
    </lineage>
</organism>
<keyword evidence="2" id="KW-1185">Reference proteome</keyword>
<reference evidence="1" key="2">
    <citation type="submission" date="2015-03" db="UniProtKB">
        <authorList>
            <consortium name="EnsemblPlants"/>
        </authorList>
    </citation>
    <scope>IDENTIFICATION</scope>
</reference>